<dbReference type="Gene3D" id="1.20.1290.10">
    <property type="entry name" value="AhpD-like"/>
    <property type="match status" value="1"/>
</dbReference>
<proteinExistence type="predicted"/>
<dbReference type="InterPro" id="IPR029032">
    <property type="entry name" value="AhpD-like"/>
</dbReference>
<dbReference type="Proteomes" id="UP001049518">
    <property type="component" value="Chromosome"/>
</dbReference>
<gene>
    <name evidence="3" type="ORF">AGRA3207_006603</name>
</gene>
<dbReference type="Pfam" id="PF02627">
    <property type="entry name" value="CMD"/>
    <property type="match status" value="1"/>
</dbReference>
<dbReference type="SUPFAM" id="SSF69118">
    <property type="entry name" value="AhpD-like"/>
    <property type="match status" value="1"/>
</dbReference>
<accession>A0ABX8R600</accession>
<organism evidence="3 4">
    <name type="scientific">Actinomadura graeca</name>
    <dbReference type="NCBI Taxonomy" id="2750812"/>
    <lineage>
        <taxon>Bacteria</taxon>
        <taxon>Bacillati</taxon>
        <taxon>Actinomycetota</taxon>
        <taxon>Actinomycetes</taxon>
        <taxon>Streptosporangiales</taxon>
        <taxon>Thermomonosporaceae</taxon>
        <taxon>Actinomadura</taxon>
    </lineage>
</organism>
<evidence type="ECO:0000256" key="1">
    <source>
        <dbReference type="SAM" id="MobiDB-lite"/>
    </source>
</evidence>
<evidence type="ECO:0000259" key="2">
    <source>
        <dbReference type="Pfam" id="PF02627"/>
    </source>
</evidence>
<sequence length="204" mass="22048">MSAAEPRIPPVPVEEYHRLERELFGDGALTGTAHVSRTWARAPGLMKAQRPLQEYLLQGSPLPARDRELAILRVAWRRGSEYAFGQHTRMGRAAGLTGEEVGRVPLGPDAEGWTAFQAVLLRAVDELHDDARLSDATWAALTRVYDDAQVIDLIAVVGRYWTVAVTLNALGVRPEPGLPGFPAGPSAPGHGPVPDGRAVDLPPE</sequence>
<dbReference type="RefSeq" id="WP_231331059.1">
    <property type="nucleotide sequence ID" value="NZ_CP059572.1"/>
</dbReference>
<evidence type="ECO:0000313" key="3">
    <source>
        <dbReference type="EMBL" id="QXJ25152.1"/>
    </source>
</evidence>
<dbReference type="InterPro" id="IPR003779">
    <property type="entry name" value="CMD-like"/>
</dbReference>
<keyword evidence="4" id="KW-1185">Reference proteome</keyword>
<dbReference type="PANTHER" id="PTHR34846">
    <property type="entry name" value="4-CARBOXYMUCONOLACTONE DECARBOXYLASE FAMILY PROTEIN (AFU_ORTHOLOGUE AFUA_6G11590)"/>
    <property type="match status" value="1"/>
</dbReference>
<feature type="region of interest" description="Disordered" evidence="1">
    <location>
        <begin position="180"/>
        <end position="204"/>
    </location>
</feature>
<name>A0ABX8R600_9ACTN</name>
<dbReference type="EMBL" id="CP059572">
    <property type="protein sequence ID" value="QXJ25152.1"/>
    <property type="molecule type" value="Genomic_DNA"/>
</dbReference>
<feature type="domain" description="Carboxymuconolactone decarboxylase-like" evidence="2">
    <location>
        <begin position="43"/>
        <end position="117"/>
    </location>
</feature>
<dbReference type="PANTHER" id="PTHR34846:SF5">
    <property type="entry name" value="CARBOXYMUCONOLACTONE DECARBOXYLASE-LIKE DOMAIN-CONTAINING PROTEIN"/>
    <property type="match status" value="1"/>
</dbReference>
<reference evidence="3" key="1">
    <citation type="submission" date="2020-07" db="EMBL/GenBank/DDBJ databases">
        <authorList>
            <person name="Tarantini F.S."/>
            <person name="Hong K.W."/>
            <person name="Chan K.G."/>
        </authorList>
    </citation>
    <scope>NUCLEOTIDE SEQUENCE</scope>
    <source>
        <strain evidence="3">32-07</strain>
    </source>
</reference>
<protein>
    <submittedName>
        <fullName evidence="3">Carboxymuconolactone decarboxylase family protein</fullName>
    </submittedName>
</protein>
<evidence type="ECO:0000313" key="4">
    <source>
        <dbReference type="Proteomes" id="UP001049518"/>
    </source>
</evidence>